<dbReference type="CDD" id="cd09272">
    <property type="entry name" value="RNase_HI_RT_Ty1"/>
    <property type="match status" value="1"/>
</dbReference>
<protein>
    <submittedName>
        <fullName evidence="1">Retrovirus-related Pol polyprotein from transposon TNT 1-94</fullName>
    </submittedName>
</protein>
<evidence type="ECO:0000313" key="2">
    <source>
        <dbReference type="Proteomes" id="UP000321393"/>
    </source>
</evidence>
<dbReference type="PANTHER" id="PTHR11439">
    <property type="entry name" value="GAG-POL-RELATED RETROTRANSPOSON"/>
    <property type="match status" value="1"/>
</dbReference>
<gene>
    <name evidence="1" type="ORF">E6C27_scaffold1803G00010</name>
</gene>
<accession>A0A5A7VBY2</accession>
<dbReference type="STRING" id="1194695.A0A5A7VBY2"/>
<organism evidence="1 2">
    <name type="scientific">Cucumis melo var. makuwa</name>
    <name type="common">Oriental melon</name>
    <dbReference type="NCBI Taxonomy" id="1194695"/>
    <lineage>
        <taxon>Eukaryota</taxon>
        <taxon>Viridiplantae</taxon>
        <taxon>Streptophyta</taxon>
        <taxon>Embryophyta</taxon>
        <taxon>Tracheophyta</taxon>
        <taxon>Spermatophyta</taxon>
        <taxon>Magnoliopsida</taxon>
        <taxon>eudicotyledons</taxon>
        <taxon>Gunneridae</taxon>
        <taxon>Pentapetalae</taxon>
        <taxon>rosids</taxon>
        <taxon>fabids</taxon>
        <taxon>Cucurbitales</taxon>
        <taxon>Cucurbitaceae</taxon>
        <taxon>Benincaseae</taxon>
        <taxon>Cucumis</taxon>
    </lineage>
</organism>
<dbReference type="Proteomes" id="UP000321393">
    <property type="component" value="Unassembled WGS sequence"/>
</dbReference>
<evidence type="ECO:0000313" key="1">
    <source>
        <dbReference type="EMBL" id="KAA0065713.1"/>
    </source>
</evidence>
<sequence length="223" mass="24633">MLTMLQTLIKEESEYISLGEAVKEAVWLKRIVGELLSQEFIPIIHCDSQSAIHLAKNPSHHERSKHIDVKFHYIRNVIAQKDVELVKVHTVENLSDMLTKALSAHRTPAACGVTFPTTGRFFHSERRRRLFSGNVEGFSGGLRRRVFGICFVSASVLSGSFSDNRSVLSGSFSDNRSVFFGFIPVDSVGFLGLFRRAASVLQAVVNGQCCLSGVQYSGSLILG</sequence>
<dbReference type="EMBL" id="SSTE01001292">
    <property type="protein sequence ID" value="KAA0065713.1"/>
    <property type="molecule type" value="Genomic_DNA"/>
</dbReference>
<name>A0A5A7VBY2_CUCMM</name>
<comment type="caution">
    <text evidence="1">The sequence shown here is derived from an EMBL/GenBank/DDBJ whole genome shotgun (WGS) entry which is preliminary data.</text>
</comment>
<reference evidence="1 2" key="1">
    <citation type="submission" date="2019-08" db="EMBL/GenBank/DDBJ databases">
        <title>Draft genome sequences of two oriental melons (Cucumis melo L. var makuwa).</title>
        <authorList>
            <person name="Kwon S.-Y."/>
        </authorList>
    </citation>
    <scope>NUCLEOTIDE SEQUENCE [LARGE SCALE GENOMIC DNA]</scope>
    <source>
        <strain evidence="2">cv. SW 3</strain>
        <tissue evidence="1">Leaf</tissue>
    </source>
</reference>
<dbReference type="AlphaFoldDB" id="A0A5A7VBY2"/>
<dbReference type="OrthoDB" id="418237at2759"/>
<proteinExistence type="predicted"/>